<dbReference type="RefSeq" id="WP_220581251.1">
    <property type="nucleotide sequence ID" value="NZ_RKLT01000009.1"/>
</dbReference>
<dbReference type="Proteomes" id="UP001430455">
    <property type="component" value="Unassembled WGS sequence"/>
</dbReference>
<organism evidence="2 3">
    <name type="scientific">Haloarcula nitratireducens</name>
    <dbReference type="NCBI Taxonomy" id="2487749"/>
    <lineage>
        <taxon>Archaea</taxon>
        <taxon>Methanobacteriati</taxon>
        <taxon>Methanobacteriota</taxon>
        <taxon>Stenosarchaea group</taxon>
        <taxon>Halobacteria</taxon>
        <taxon>Halobacteriales</taxon>
        <taxon>Haloarculaceae</taxon>
        <taxon>Haloarcula</taxon>
    </lineage>
</organism>
<dbReference type="EMBL" id="RKLT01000009">
    <property type="protein sequence ID" value="MBX0296658.1"/>
    <property type="molecule type" value="Genomic_DNA"/>
</dbReference>
<dbReference type="SUPFAM" id="SSF82771">
    <property type="entry name" value="GIY-YIG endonuclease"/>
    <property type="match status" value="1"/>
</dbReference>
<gene>
    <name evidence="2" type="ORF">EGH23_17410</name>
</gene>
<dbReference type="InterPro" id="IPR000305">
    <property type="entry name" value="GIY-YIG_endonuc"/>
</dbReference>
<keyword evidence="3" id="KW-1185">Reference proteome</keyword>
<name>A0AAW4PGC1_9EURY</name>
<dbReference type="AlphaFoldDB" id="A0AAW4PGC1"/>
<evidence type="ECO:0000313" key="3">
    <source>
        <dbReference type="Proteomes" id="UP001430455"/>
    </source>
</evidence>
<evidence type="ECO:0000259" key="1">
    <source>
        <dbReference type="Pfam" id="PF01541"/>
    </source>
</evidence>
<sequence>MPDFREEINRLQDEYKKDQLIGILAEKLGERTTSVNPLTTAMFTELRPGTRPVEYARKSEGYSEDTSRVATRAIALKRLLHEQVGRPLYAPVETLKKQDFAECITAIDAFHEGVDYGMGAHTPTTLPLNMTAFVDNPPSRSATPHSPFEIITDLESTSGIQQVETQFATADSPYFVYVLDCTPSIEDEPPKIWDRRRAVQTKIKAGAPLSEFEPKEQATNALNQSKRVYYVGSTNDIGKRVREHLSGTDESGVNFTNTLSPQSLVKVRSCGSRPQAASMEGALARELTEMEGLFAYSDEM</sequence>
<dbReference type="Gene3D" id="3.40.1440.10">
    <property type="entry name" value="GIY-YIG endonuclease"/>
    <property type="match status" value="1"/>
</dbReference>
<dbReference type="InterPro" id="IPR035901">
    <property type="entry name" value="GIY-YIG_endonuc_sf"/>
</dbReference>
<dbReference type="Pfam" id="PF01541">
    <property type="entry name" value="GIY-YIG"/>
    <property type="match status" value="1"/>
</dbReference>
<protein>
    <submittedName>
        <fullName evidence="2">GIY-YIG nuclease family protein</fullName>
    </submittedName>
</protein>
<accession>A0AAW4PGC1</accession>
<comment type="caution">
    <text evidence="2">The sequence shown here is derived from an EMBL/GenBank/DDBJ whole genome shotgun (WGS) entry which is preliminary data.</text>
</comment>
<reference evidence="2 3" key="1">
    <citation type="submission" date="2021-06" db="EMBL/GenBank/DDBJ databases">
        <title>Halomicroarcula sp. a new haloarchaeum isolated from saline soil.</title>
        <authorList>
            <person name="Duran-Viseras A."/>
            <person name="Sanchez-Porro C."/>
            <person name="Ventosa A."/>
        </authorList>
    </citation>
    <scope>NUCLEOTIDE SEQUENCE [LARGE SCALE GENOMIC DNA]</scope>
    <source>
        <strain evidence="2 3">F27</strain>
    </source>
</reference>
<proteinExistence type="predicted"/>
<feature type="domain" description="GIY-YIG" evidence="1">
    <location>
        <begin position="223"/>
        <end position="284"/>
    </location>
</feature>
<evidence type="ECO:0000313" key="2">
    <source>
        <dbReference type="EMBL" id="MBX0296658.1"/>
    </source>
</evidence>